<evidence type="ECO:0000256" key="3">
    <source>
        <dbReference type="ARBA" id="ARBA00023134"/>
    </source>
</evidence>
<dbReference type="GO" id="GO:0046872">
    <property type="term" value="F:metal ion binding"/>
    <property type="evidence" value="ECO:0007669"/>
    <property type="project" value="UniProtKB-KW"/>
</dbReference>
<dbReference type="AlphaFoldDB" id="A0AAV5VIS0"/>
<evidence type="ECO:0000256" key="4">
    <source>
        <dbReference type="PIRSR" id="PIRSR606689-1"/>
    </source>
</evidence>
<keyword evidence="5" id="KW-0460">Magnesium</keyword>
<evidence type="ECO:0008006" key="9">
    <source>
        <dbReference type="Google" id="ProtNLM"/>
    </source>
</evidence>
<comment type="caution">
    <text evidence="7">The sequence shown here is derived from an EMBL/GenBank/DDBJ whole genome shotgun (WGS) entry which is preliminary data.</text>
</comment>
<dbReference type="EMBL" id="BTSY01000003">
    <property type="protein sequence ID" value="GMT17982.1"/>
    <property type="molecule type" value="Genomic_DNA"/>
</dbReference>
<protein>
    <recommendedName>
        <fullName evidence="9">ADP ribosylation factor</fullName>
    </recommendedName>
</protein>
<reference evidence="7" key="1">
    <citation type="submission" date="2023-10" db="EMBL/GenBank/DDBJ databases">
        <title>Genome assembly of Pristionchus species.</title>
        <authorList>
            <person name="Yoshida K."/>
            <person name="Sommer R.J."/>
        </authorList>
    </citation>
    <scope>NUCLEOTIDE SEQUENCE</scope>
    <source>
        <strain evidence="7">RS5133</strain>
    </source>
</reference>
<organism evidence="7 8">
    <name type="scientific">Pristionchus fissidentatus</name>
    <dbReference type="NCBI Taxonomy" id="1538716"/>
    <lineage>
        <taxon>Eukaryota</taxon>
        <taxon>Metazoa</taxon>
        <taxon>Ecdysozoa</taxon>
        <taxon>Nematoda</taxon>
        <taxon>Chromadorea</taxon>
        <taxon>Rhabditida</taxon>
        <taxon>Rhabditina</taxon>
        <taxon>Diplogasteromorpha</taxon>
        <taxon>Diplogasteroidea</taxon>
        <taxon>Neodiplogasteridae</taxon>
        <taxon>Pristionchus</taxon>
    </lineage>
</organism>
<dbReference type="InterPro" id="IPR005225">
    <property type="entry name" value="Small_GTP-bd"/>
</dbReference>
<dbReference type="PROSITE" id="PS51417">
    <property type="entry name" value="ARF"/>
    <property type="match status" value="1"/>
</dbReference>
<evidence type="ECO:0000256" key="2">
    <source>
        <dbReference type="ARBA" id="ARBA00022741"/>
    </source>
</evidence>
<keyword evidence="2 4" id="KW-0547">Nucleotide-binding</keyword>
<keyword evidence="8" id="KW-1185">Reference proteome</keyword>
<feature type="binding site" evidence="5">
    <location>
        <position position="37"/>
    </location>
    <ligand>
        <name>Mg(2+)</name>
        <dbReference type="ChEBI" id="CHEBI:18420"/>
    </ligand>
</feature>
<keyword evidence="3 4" id="KW-0342">GTP-binding</keyword>
<keyword evidence="5" id="KW-0479">Metal-binding</keyword>
<accession>A0AAV5VIS0</accession>
<dbReference type="GO" id="GO:0005525">
    <property type="term" value="F:GTP binding"/>
    <property type="evidence" value="ECO:0007669"/>
    <property type="project" value="UniProtKB-KW"/>
</dbReference>
<feature type="binding site" evidence="4">
    <location>
        <begin position="132"/>
        <end position="135"/>
    </location>
    <ligand>
        <name>GTP</name>
        <dbReference type="ChEBI" id="CHEBI:37565"/>
    </ligand>
</feature>
<dbReference type="FunFam" id="3.40.50.300:FF:000412">
    <property type="entry name" value="ADP-ribosylation factor 1"/>
    <property type="match status" value="1"/>
</dbReference>
<dbReference type="Gene3D" id="3.40.50.300">
    <property type="entry name" value="P-loop containing nucleotide triphosphate hydrolases"/>
    <property type="match status" value="1"/>
</dbReference>
<comment type="similarity">
    <text evidence="1 6">Belongs to the small GTPase superfamily. Arf family.</text>
</comment>
<dbReference type="NCBIfam" id="TIGR00231">
    <property type="entry name" value="small_GTP"/>
    <property type="match status" value="1"/>
</dbReference>
<dbReference type="Pfam" id="PF00025">
    <property type="entry name" value="Arf"/>
    <property type="match status" value="1"/>
</dbReference>
<dbReference type="InterPro" id="IPR006689">
    <property type="entry name" value="Small_GTPase_ARF/SAR"/>
</dbReference>
<name>A0AAV5VIS0_9BILA</name>
<dbReference type="GO" id="GO:0030010">
    <property type="term" value="P:establishment of cell polarity"/>
    <property type="evidence" value="ECO:0007669"/>
    <property type="project" value="UniProtKB-ARBA"/>
</dbReference>
<dbReference type="PANTHER" id="PTHR11711">
    <property type="entry name" value="ADP RIBOSYLATION FACTOR-RELATED"/>
    <property type="match status" value="1"/>
</dbReference>
<dbReference type="InterPro" id="IPR027417">
    <property type="entry name" value="P-loop_NTPase"/>
</dbReference>
<dbReference type="CDD" id="cd00878">
    <property type="entry name" value="Arf_Arl"/>
    <property type="match status" value="1"/>
</dbReference>
<feature type="non-terminal residue" evidence="7">
    <location>
        <position position="188"/>
    </location>
</feature>
<feature type="binding site" evidence="4">
    <location>
        <begin position="30"/>
        <end position="37"/>
    </location>
    <ligand>
        <name>GTP</name>
        <dbReference type="ChEBI" id="CHEBI:37565"/>
    </ligand>
</feature>
<dbReference type="InterPro" id="IPR024156">
    <property type="entry name" value="Small_GTPase_ARF"/>
</dbReference>
<gene>
    <name evidence="7" type="ORF">PFISCL1PPCAC_9279</name>
</gene>
<dbReference type="SMART" id="SM00177">
    <property type="entry name" value="ARF"/>
    <property type="match status" value="1"/>
</dbReference>
<dbReference type="PRINTS" id="PR00328">
    <property type="entry name" value="SAR1GTPBP"/>
</dbReference>
<evidence type="ECO:0000313" key="7">
    <source>
        <dbReference type="EMBL" id="GMT17982.1"/>
    </source>
</evidence>
<sequence length="188" mass="21309">HSHSFLISAMGAALNRFWKKDEGDHILMVGLDGAGSTTILFQFKYGKCVETLNAYGLNVEQISHNNIAYTILDVGRPFTNRALWHYYYTEMKGVIFVIDSSDVNRIEEAKTALESIIDHPEMANTKLLVFANKKDLPNALSADELTDRLQLKSRTQNDHFKWHVQTSNANTAEGIYEGLAWMGENLRE</sequence>
<dbReference type="SUPFAM" id="SSF52540">
    <property type="entry name" value="P-loop containing nucleoside triphosphate hydrolases"/>
    <property type="match status" value="1"/>
</dbReference>
<evidence type="ECO:0000313" key="8">
    <source>
        <dbReference type="Proteomes" id="UP001432322"/>
    </source>
</evidence>
<evidence type="ECO:0000256" key="5">
    <source>
        <dbReference type="PIRSR" id="PIRSR606689-2"/>
    </source>
</evidence>
<dbReference type="Proteomes" id="UP001432322">
    <property type="component" value="Unassembled WGS sequence"/>
</dbReference>
<dbReference type="SMART" id="SM00178">
    <property type="entry name" value="SAR"/>
    <property type="match status" value="1"/>
</dbReference>
<evidence type="ECO:0000256" key="6">
    <source>
        <dbReference type="RuleBase" id="RU003925"/>
    </source>
</evidence>
<proteinExistence type="inferred from homology"/>
<evidence type="ECO:0000256" key="1">
    <source>
        <dbReference type="ARBA" id="ARBA00010290"/>
    </source>
</evidence>
<dbReference type="GO" id="GO:0003924">
    <property type="term" value="F:GTPase activity"/>
    <property type="evidence" value="ECO:0007669"/>
    <property type="project" value="InterPro"/>
</dbReference>
<feature type="non-terminal residue" evidence="7">
    <location>
        <position position="1"/>
    </location>
</feature>